<feature type="active site" description="Proton acceptor" evidence="16">
    <location>
        <position position="119"/>
    </location>
</feature>
<evidence type="ECO:0000256" key="11">
    <source>
        <dbReference type="ARBA" id="ARBA00022840"/>
    </source>
</evidence>
<comment type="caution">
    <text evidence="16">Lacks conserved residue(s) required for the propagation of feature annotation.</text>
</comment>
<dbReference type="EC" id="2.7.1.33" evidence="6 16"/>
<evidence type="ECO:0000313" key="18">
    <source>
        <dbReference type="Proteomes" id="UP000001231"/>
    </source>
</evidence>
<sequence length="282" mass="31494">MILLIDIGNSRSKWVLTNEASGINWQASGQWSNQGFSEAHWLARFKAIKETVSQEFEAKVEAIAISCVANEDVWKLLQNYCEQVFEMLPILPQSSREYRSQQGGRLFNSYKVTEALGVDRWLAMIAGTELTTQAFAVIDAGTAITLDVIDSSGQHLGGHIIPGHRLMQSSLLGDTGRIAWSAQHNRDDQLDSEWLATNTQQAIEQGTLCASVAYLEHLIDKLCHQLQLDVVIVTGGDAEQLISLLNTGFKKYLKYQKDLVLQGLFYWFLDNLTKKTADKANS</sequence>
<dbReference type="PANTHER" id="PTHR34265">
    <property type="entry name" value="TYPE III PANTOTHENATE KINASE"/>
    <property type="match status" value="1"/>
</dbReference>
<name>C7R860_KANKD</name>
<accession>C7R860</accession>
<dbReference type="OrthoDB" id="9781305at2"/>
<reference evidence="17 18" key="1">
    <citation type="journal article" date="2009" name="Stand. Genomic Sci.">
        <title>Complete genome sequence of Kangiella koreensis type strain (SW-125).</title>
        <authorList>
            <person name="Han C."/>
            <person name="Sikorski J."/>
            <person name="Lapidus A."/>
            <person name="Nolan M."/>
            <person name="Glavina Del Rio T."/>
            <person name="Tice H."/>
            <person name="Cheng J.F."/>
            <person name="Lucas S."/>
            <person name="Chen F."/>
            <person name="Copeland A."/>
            <person name="Ivanova N."/>
            <person name="Mavromatis K."/>
            <person name="Ovchinnikova G."/>
            <person name="Pati A."/>
            <person name="Bruce D."/>
            <person name="Goodwin L."/>
            <person name="Pitluck S."/>
            <person name="Chen A."/>
            <person name="Palaniappan K."/>
            <person name="Land M."/>
            <person name="Hauser L."/>
            <person name="Chang Y.J."/>
            <person name="Jeffries C.D."/>
            <person name="Chain P."/>
            <person name="Saunders E."/>
            <person name="Brettin T."/>
            <person name="Goker M."/>
            <person name="Tindall B.J."/>
            <person name="Bristow J."/>
            <person name="Eisen J.A."/>
            <person name="Markowitz V."/>
            <person name="Hugenholtz P."/>
            <person name="Kyrpides N.C."/>
            <person name="Klenk H.P."/>
            <person name="Detter J.C."/>
        </authorList>
    </citation>
    <scope>NUCLEOTIDE SEQUENCE [LARGE SCALE GENOMIC DNA]</scope>
    <source>
        <strain evidence="18">DSM 16069 / KCTC 12182 / SW-125</strain>
    </source>
</reference>
<comment type="catalytic activity">
    <reaction evidence="1 16">
        <text>(R)-pantothenate + ATP = (R)-4'-phosphopantothenate + ADP + H(+)</text>
        <dbReference type="Rhea" id="RHEA:16373"/>
        <dbReference type="ChEBI" id="CHEBI:10986"/>
        <dbReference type="ChEBI" id="CHEBI:15378"/>
        <dbReference type="ChEBI" id="CHEBI:29032"/>
        <dbReference type="ChEBI" id="CHEBI:30616"/>
        <dbReference type="ChEBI" id="CHEBI:456216"/>
        <dbReference type="EC" id="2.7.1.33"/>
    </reaction>
</comment>
<comment type="similarity">
    <text evidence="14 16">Belongs to the type III pantothenate kinase family.</text>
</comment>
<keyword evidence="13 16" id="KW-0173">Coenzyme A biosynthesis</keyword>
<dbReference type="AlphaFoldDB" id="C7R860"/>
<evidence type="ECO:0000313" key="17">
    <source>
        <dbReference type="EMBL" id="ACV25842.1"/>
    </source>
</evidence>
<dbReference type="GO" id="GO:0015937">
    <property type="term" value="P:coenzyme A biosynthetic process"/>
    <property type="evidence" value="ECO:0007669"/>
    <property type="project" value="UniProtKB-UniRule"/>
</dbReference>
<keyword evidence="9 16" id="KW-0547">Nucleotide-binding</keyword>
<dbReference type="InterPro" id="IPR043129">
    <property type="entry name" value="ATPase_NBD"/>
</dbReference>
<dbReference type="CDD" id="cd24015">
    <property type="entry name" value="ASKHA_NBD_PanK-III"/>
    <property type="match status" value="1"/>
</dbReference>
<keyword evidence="8 16" id="KW-0808">Transferase</keyword>
<comment type="pathway">
    <text evidence="4 16">Cofactor biosynthesis; coenzyme A biosynthesis; CoA from (R)-pantothenate: step 1/5.</text>
</comment>
<keyword evidence="11 16" id="KW-0067">ATP-binding</keyword>
<evidence type="ECO:0000256" key="10">
    <source>
        <dbReference type="ARBA" id="ARBA00022777"/>
    </source>
</evidence>
<comment type="function">
    <text evidence="16">Catalyzes the phosphorylation of pantothenate (Pan), the first step in CoA biosynthesis.</text>
</comment>
<dbReference type="KEGG" id="kko:Kkor_0422"/>
<proteinExistence type="inferred from homology"/>
<evidence type="ECO:0000256" key="13">
    <source>
        <dbReference type="ARBA" id="ARBA00022993"/>
    </source>
</evidence>
<feature type="binding site" evidence="16">
    <location>
        <begin position="117"/>
        <end position="120"/>
    </location>
    <ligand>
        <name>substrate</name>
    </ligand>
</feature>
<gene>
    <name evidence="16" type="primary">coaX</name>
    <name evidence="17" type="ordered locus">Kkor_0422</name>
</gene>
<feature type="binding site" evidence="16">
    <location>
        <position position="139"/>
    </location>
    <ligand>
        <name>K(+)</name>
        <dbReference type="ChEBI" id="CHEBI:29103"/>
    </ligand>
</feature>
<dbReference type="Proteomes" id="UP000001231">
    <property type="component" value="Chromosome"/>
</dbReference>
<dbReference type="InterPro" id="IPR004619">
    <property type="entry name" value="Type_III_PanK"/>
</dbReference>
<evidence type="ECO:0000256" key="5">
    <source>
        <dbReference type="ARBA" id="ARBA00011738"/>
    </source>
</evidence>
<comment type="cofactor">
    <cofactor evidence="2">
        <name>K(+)</name>
        <dbReference type="ChEBI" id="CHEBI:29103"/>
    </cofactor>
</comment>
<dbReference type="EMBL" id="CP001707">
    <property type="protein sequence ID" value="ACV25842.1"/>
    <property type="molecule type" value="Genomic_DNA"/>
</dbReference>
<evidence type="ECO:0000256" key="8">
    <source>
        <dbReference type="ARBA" id="ARBA00022679"/>
    </source>
</evidence>
<dbReference type="Pfam" id="PF03309">
    <property type="entry name" value="Pan_kinase"/>
    <property type="match status" value="1"/>
</dbReference>
<evidence type="ECO:0000256" key="2">
    <source>
        <dbReference type="ARBA" id="ARBA00001958"/>
    </source>
</evidence>
<evidence type="ECO:0000256" key="7">
    <source>
        <dbReference type="ARBA" id="ARBA00022490"/>
    </source>
</evidence>
<evidence type="ECO:0000256" key="1">
    <source>
        <dbReference type="ARBA" id="ARBA00001206"/>
    </source>
</evidence>
<evidence type="ECO:0000256" key="14">
    <source>
        <dbReference type="ARBA" id="ARBA00038036"/>
    </source>
</evidence>
<dbReference type="eggNOG" id="COG1521">
    <property type="taxonomic scope" value="Bacteria"/>
</dbReference>
<evidence type="ECO:0000256" key="12">
    <source>
        <dbReference type="ARBA" id="ARBA00022958"/>
    </source>
</evidence>
<organism evidence="17 18">
    <name type="scientific">Kangiella koreensis (strain DSM 16069 / JCM 12317 / KCTC 12182 / SW-125)</name>
    <dbReference type="NCBI Taxonomy" id="523791"/>
    <lineage>
        <taxon>Bacteria</taxon>
        <taxon>Pseudomonadati</taxon>
        <taxon>Pseudomonadota</taxon>
        <taxon>Gammaproteobacteria</taxon>
        <taxon>Kangiellales</taxon>
        <taxon>Kangiellaceae</taxon>
        <taxon>Kangiella</taxon>
    </lineage>
</organism>
<feature type="binding site" evidence="16">
    <location>
        <position position="142"/>
    </location>
    <ligand>
        <name>ATP</name>
        <dbReference type="ChEBI" id="CHEBI:30616"/>
    </ligand>
</feature>
<dbReference type="UniPathway" id="UPA00241">
    <property type="reaction ID" value="UER00352"/>
</dbReference>
<dbReference type="InParanoid" id="C7R860"/>
<keyword evidence="7 16" id="KW-0963">Cytoplasm</keyword>
<dbReference type="GO" id="GO:0005524">
    <property type="term" value="F:ATP binding"/>
    <property type="evidence" value="ECO:0007669"/>
    <property type="project" value="UniProtKB-UniRule"/>
</dbReference>
<dbReference type="HAMAP" id="MF_01274">
    <property type="entry name" value="Pantothen_kinase_3"/>
    <property type="match status" value="1"/>
</dbReference>
<dbReference type="NCBIfam" id="TIGR00671">
    <property type="entry name" value="baf"/>
    <property type="match status" value="1"/>
</dbReference>
<dbReference type="GO" id="GO:0004594">
    <property type="term" value="F:pantothenate kinase activity"/>
    <property type="evidence" value="ECO:0007669"/>
    <property type="project" value="UniProtKB-UniRule"/>
</dbReference>
<dbReference type="SUPFAM" id="SSF53067">
    <property type="entry name" value="Actin-like ATPase domain"/>
    <property type="match status" value="2"/>
</dbReference>
<dbReference type="Gene3D" id="3.30.420.40">
    <property type="match status" value="2"/>
</dbReference>
<comment type="subunit">
    <text evidence="5 16">Homodimer.</text>
</comment>
<dbReference type="STRING" id="523791.Kkor_0422"/>
<evidence type="ECO:0000256" key="9">
    <source>
        <dbReference type="ARBA" id="ARBA00022741"/>
    </source>
</evidence>
<evidence type="ECO:0000256" key="6">
    <source>
        <dbReference type="ARBA" id="ARBA00012102"/>
    </source>
</evidence>
<evidence type="ECO:0000256" key="4">
    <source>
        <dbReference type="ARBA" id="ARBA00005225"/>
    </source>
</evidence>
<keyword evidence="18" id="KW-1185">Reference proteome</keyword>
<dbReference type="GO" id="GO:0005737">
    <property type="term" value="C:cytoplasm"/>
    <property type="evidence" value="ECO:0007669"/>
    <property type="project" value="UniProtKB-SubCell"/>
</dbReference>
<feature type="binding site" evidence="16">
    <location>
        <position position="199"/>
    </location>
    <ligand>
        <name>substrate</name>
    </ligand>
</feature>
<comment type="cofactor">
    <cofactor evidence="16">
        <name>NH4(+)</name>
        <dbReference type="ChEBI" id="CHEBI:28938"/>
    </cofactor>
    <cofactor evidence="16">
        <name>K(+)</name>
        <dbReference type="ChEBI" id="CHEBI:29103"/>
    </cofactor>
    <text evidence="16">A monovalent cation. Ammonium or potassium.</text>
</comment>
<evidence type="ECO:0000256" key="16">
    <source>
        <dbReference type="HAMAP-Rule" id="MF_01274"/>
    </source>
</evidence>
<evidence type="ECO:0000256" key="15">
    <source>
        <dbReference type="ARBA" id="ARBA00040883"/>
    </source>
</evidence>
<dbReference type="GO" id="GO:0046872">
    <property type="term" value="F:metal ion binding"/>
    <property type="evidence" value="ECO:0007669"/>
    <property type="project" value="UniProtKB-KW"/>
</dbReference>
<protein>
    <recommendedName>
        <fullName evidence="15 16">Type III pantothenate kinase</fullName>
        <ecNumber evidence="6 16">2.7.1.33</ecNumber>
    </recommendedName>
    <alternativeName>
        <fullName evidence="16">PanK-III</fullName>
    </alternativeName>
    <alternativeName>
        <fullName evidence="16">Pantothenic acid kinase</fullName>
    </alternativeName>
</protein>
<keyword evidence="10 16" id="KW-0418">Kinase</keyword>
<keyword evidence="12 16" id="KW-0630">Potassium</keyword>
<keyword evidence="16" id="KW-0479">Metal-binding</keyword>
<feature type="binding site" evidence="16">
    <location>
        <begin position="6"/>
        <end position="13"/>
    </location>
    <ligand>
        <name>ATP</name>
        <dbReference type="ChEBI" id="CHEBI:30616"/>
    </ligand>
</feature>
<dbReference type="RefSeq" id="WP_012800357.1">
    <property type="nucleotide sequence ID" value="NC_013166.1"/>
</dbReference>
<evidence type="ECO:0000256" key="3">
    <source>
        <dbReference type="ARBA" id="ARBA00004496"/>
    </source>
</evidence>
<comment type="subcellular location">
    <subcellularLocation>
        <location evidence="3 16">Cytoplasm</location>
    </subcellularLocation>
</comment>
<dbReference type="HOGENOM" id="CLU_066627_0_0_6"/>
<dbReference type="PANTHER" id="PTHR34265:SF1">
    <property type="entry name" value="TYPE III PANTOTHENATE KINASE"/>
    <property type="match status" value="1"/>
</dbReference>